<dbReference type="Proteomes" id="UP001500730">
    <property type="component" value="Unassembled WGS sequence"/>
</dbReference>
<evidence type="ECO:0008006" key="6">
    <source>
        <dbReference type="Google" id="ProtNLM"/>
    </source>
</evidence>
<keyword evidence="5" id="KW-1185">Reference proteome</keyword>
<dbReference type="InterPro" id="IPR027787">
    <property type="entry name" value="Alpha/beta-hydrolase_catalytic"/>
</dbReference>
<gene>
    <name evidence="4" type="ORF">GCM10009858_00760</name>
</gene>
<evidence type="ECO:0000313" key="5">
    <source>
        <dbReference type="Proteomes" id="UP001500730"/>
    </source>
</evidence>
<comment type="caution">
    <text evidence="4">The sequence shown here is derived from an EMBL/GenBank/DDBJ whole genome shotgun (WGS) entry which is preliminary data.</text>
</comment>
<feature type="region of interest" description="Disordered" evidence="1">
    <location>
        <begin position="569"/>
        <end position="589"/>
    </location>
</feature>
<dbReference type="Pfam" id="PF15420">
    <property type="entry name" value="Abhydrolase_9_N"/>
    <property type="match status" value="1"/>
</dbReference>
<evidence type="ECO:0000259" key="3">
    <source>
        <dbReference type="Pfam" id="PF15420"/>
    </source>
</evidence>
<reference evidence="5" key="1">
    <citation type="journal article" date="2019" name="Int. J. Syst. Evol. Microbiol.">
        <title>The Global Catalogue of Microorganisms (GCM) 10K type strain sequencing project: providing services to taxonomists for standard genome sequencing and annotation.</title>
        <authorList>
            <consortium name="The Broad Institute Genomics Platform"/>
            <consortium name="The Broad Institute Genome Sequencing Center for Infectious Disease"/>
            <person name="Wu L."/>
            <person name="Ma J."/>
        </authorList>
    </citation>
    <scope>NUCLEOTIDE SEQUENCE [LARGE SCALE GENOMIC DNA]</scope>
    <source>
        <strain evidence="5">JCM 16259</strain>
    </source>
</reference>
<evidence type="ECO:0000313" key="4">
    <source>
        <dbReference type="EMBL" id="GAA2467454.1"/>
    </source>
</evidence>
<name>A0ABP5XZB7_9MICO</name>
<protein>
    <recommendedName>
        <fullName evidence="6">Alpha/beta-hydrolase family protein</fullName>
    </recommendedName>
</protein>
<proteinExistence type="predicted"/>
<feature type="domain" description="Alpha/beta-hydrolase catalytic" evidence="2">
    <location>
        <begin position="352"/>
        <end position="635"/>
    </location>
</feature>
<organism evidence="4 5">
    <name type="scientific">Terrabacter carboxydivorans</name>
    <dbReference type="NCBI Taxonomy" id="619730"/>
    <lineage>
        <taxon>Bacteria</taxon>
        <taxon>Bacillati</taxon>
        <taxon>Actinomycetota</taxon>
        <taxon>Actinomycetes</taxon>
        <taxon>Micrococcales</taxon>
        <taxon>Intrasporangiaceae</taxon>
        <taxon>Terrabacter</taxon>
    </lineage>
</organism>
<accession>A0ABP5XZB7</accession>
<evidence type="ECO:0000259" key="2">
    <source>
        <dbReference type="Pfam" id="PF10081"/>
    </source>
</evidence>
<feature type="domain" description="Alpha/beta-hydrolase N-terminal" evidence="3">
    <location>
        <begin position="169"/>
        <end position="311"/>
    </location>
</feature>
<dbReference type="RefSeq" id="WP_344252124.1">
    <property type="nucleotide sequence ID" value="NZ_BAAARE010000001.1"/>
</dbReference>
<dbReference type="InterPro" id="IPR027788">
    <property type="entry name" value="Alpha/beta-hydrolase_N_dom"/>
</dbReference>
<sequence length="661" mass="71106">MEQSDFVQTGQKVGLVMASVVAPSTLAPWLASRSWQDQGLITGLSTGASYLLALTSQDVIDVVARALTGTAAAWDWFPDDWTDNRRSSVTALGCELATAPLGLGLAAYLDRRGVVTAREGLARQAAWRLGSTALSGTVLIGATAGVRRLDRTLGANGRLAALPLSIPVGLATSAAIERARRTGSERDLDTVDDTADVPTLRGLAAGAGVLAVLYGAAWGERWTAQQVRRLAPGGAPDAGLAWQLASHAAFLAGGGVLVSALWTRVMQRIEAVTTTVDPWMQAAPGVWTSPMVSGDPASLVSWDSLGREGRRHAVTFVRPAPIVVRQPLPDGTVPSDLSIETVMGQPARAHPVQVFVGLDSAPTPTERVELAIAEMDRTDAWSRSMLMLVSPTGTGYVNYVAIAAAQYLTRGDVASVTMQYSKRPSPLSLGKVRDAREQNRLLWLRILQRVRAMPTDQRPEVVLFGESLGAHTSQDVLLGWGTLGPQALGIDRALWIGTPGGSKWMHEITGPGRPDVDASLVAVVNDHEQLVALGDEARSRLRYVLLSHDNDGVTKFGLDLLNRRPAWLGPDRPEREDVPGRSPRGIPPGLRWRPVTTFVQTLVDMKNAQVPGPFTAWAHDYRADLPEFVRDVYDLQCSGAQMDAIHDAVRRREAYREGAFA</sequence>
<evidence type="ECO:0000256" key="1">
    <source>
        <dbReference type="SAM" id="MobiDB-lite"/>
    </source>
</evidence>
<dbReference type="Pfam" id="PF10081">
    <property type="entry name" value="Abhydrolase_9"/>
    <property type="match status" value="1"/>
</dbReference>
<dbReference type="EMBL" id="BAAARE010000001">
    <property type="protein sequence ID" value="GAA2467454.1"/>
    <property type="molecule type" value="Genomic_DNA"/>
</dbReference>